<feature type="domain" description="DUF5648" evidence="3">
    <location>
        <begin position="1101"/>
        <end position="1241"/>
    </location>
</feature>
<name>I5AQ38_EUBC6</name>
<dbReference type="Proteomes" id="UP000005753">
    <property type="component" value="Chromosome"/>
</dbReference>
<evidence type="ECO:0000313" key="5">
    <source>
        <dbReference type="Proteomes" id="UP000005753"/>
    </source>
</evidence>
<keyword evidence="2" id="KW-0732">Signal</keyword>
<dbReference type="Gene3D" id="2.60.40.1080">
    <property type="match status" value="1"/>
</dbReference>
<dbReference type="eggNOG" id="COG3757">
    <property type="taxonomic scope" value="Bacteria"/>
</dbReference>
<dbReference type="HOGENOM" id="CLU_266247_0_0_9"/>
<reference evidence="4 5" key="2">
    <citation type="submission" date="2012-02" db="EMBL/GenBank/DDBJ databases">
        <title>Improved High-Quality Draft sequence of Eubacterium cellulosolvens 6.</title>
        <authorList>
            <consortium name="US DOE Joint Genome Institute"/>
            <person name="Lucas S."/>
            <person name="Han J."/>
            <person name="Lapidus A."/>
            <person name="Cheng J.-F."/>
            <person name="Goodwin L."/>
            <person name="Pitluck S."/>
            <person name="Peters L."/>
            <person name="Mikhailova N."/>
            <person name="Gu W."/>
            <person name="Detter J.C."/>
            <person name="Han C."/>
            <person name="Tapia R."/>
            <person name="Land M."/>
            <person name="Hauser L."/>
            <person name="Kyrpides N."/>
            <person name="Ivanova N."/>
            <person name="Pagani I."/>
            <person name="Johnson E."/>
            <person name="Mukhopadhyay B."/>
            <person name="Anderson I."/>
            <person name="Woyke T."/>
        </authorList>
    </citation>
    <scope>NUCLEOTIDE SEQUENCE [LARGE SCALE GENOMIC DNA]</scope>
    <source>
        <strain evidence="4 5">6</strain>
    </source>
</reference>
<proteinExistence type="predicted"/>
<protein>
    <recommendedName>
        <fullName evidence="3">DUF5648 domain-containing protein</fullName>
    </recommendedName>
</protein>
<gene>
    <name evidence="4" type="ORF">EubceDRAFT1_0039</name>
</gene>
<dbReference type="eggNOG" id="COG3210">
    <property type="taxonomic scope" value="Bacteria"/>
</dbReference>
<evidence type="ECO:0000256" key="1">
    <source>
        <dbReference type="SAM" id="MobiDB-lite"/>
    </source>
</evidence>
<evidence type="ECO:0000259" key="3">
    <source>
        <dbReference type="Pfam" id="PF18885"/>
    </source>
</evidence>
<accession>I5AQ38</accession>
<feature type="region of interest" description="Disordered" evidence="1">
    <location>
        <begin position="882"/>
        <end position="903"/>
    </location>
</feature>
<feature type="compositionally biased region" description="Basic and acidic residues" evidence="1">
    <location>
        <begin position="890"/>
        <end position="900"/>
    </location>
</feature>
<dbReference type="eggNOG" id="COG4964">
    <property type="taxonomic scope" value="Bacteria"/>
</dbReference>
<evidence type="ECO:0000256" key="2">
    <source>
        <dbReference type="SAM" id="SignalP"/>
    </source>
</evidence>
<reference evidence="4 5" key="1">
    <citation type="submission" date="2010-08" db="EMBL/GenBank/DDBJ databases">
        <authorList>
            <consortium name="US DOE Joint Genome Institute (JGI-PGF)"/>
            <person name="Lucas S."/>
            <person name="Copeland A."/>
            <person name="Lapidus A."/>
            <person name="Cheng J.-F."/>
            <person name="Bruce D."/>
            <person name="Goodwin L."/>
            <person name="Pitluck S."/>
            <person name="Land M.L."/>
            <person name="Hauser L."/>
            <person name="Chang Y.-J."/>
            <person name="Anderson I.J."/>
            <person name="Johnson E."/>
            <person name="Mulhopadhyay B."/>
            <person name="Kyrpides N."/>
            <person name="Woyke T.J."/>
        </authorList>
    </citation>
    <scope>NUCLEOTIDE SEQUENCE [LARGE SCALE GENOMIC DNA]</scope>
    <source>
        <strain evidence="4 5">6</strain>
    </source>
</reference>
<feature type="chain" id="PRO_5003699350" description="DUF5648 domain-containing protein" evidence="2">
    <location>
        <begin position="32"/>
        <end position="1245"/>
    </location>
</feature>
<dbReference type="AlphaFoldDB" id="I5AQ38"/>
<evidence type="ECO:0000313" key="4">
    <source>
        <dbReference type="EMBL" id="EIM55911.1"/>
    </source>
</evidence>
<feature type="signal peptide" evidence="2">
    <location>
        <begin position="1"/>
        <end position="31"/>
    </location>
</feature>
<dbReference type="EMBL" id="CM001487">
    <property type="protein sequence ID" value="EIM55911.1"/>
    <property type="molecule type" value="Genomic_DNA"/>
</dbReference>
<organism evidence="4 5">
    <name type="scientific">Eubacterium cellulosolvens (strain ATCC 43171 / JCM 9499 / 6)</name>
    <name type="common">Cillobacterium cellulosolvens</name>
    <dbReference type="NCBI Taxonomy" id="633697"/>
    <lineage>
        <taxon>Bacteria</taxon>
        <taxon>Bacillati</taxon>
        <taxon>Bacillota</taxon>
        <taxon>Clostridia</taxon>
        <taxon>Eubacteriales</taxon>
        <taxon>Eubacteriaceae</taxon>
        <taxon>Eubacterium</taxon>
    </lineage>
</organism>
<dbReference type="InterPro" id="IPR043708">
    <property type="entry name" value="DUF5648"/>
</dbReference>
<dbReference type="Pfam" id="PF18885">
    <property type="entry name" value="DUF5648"/>
    <property type="match status" value="1"/>
</dbReference>
<keyword evidence="5" id="KW-1185">Reference proteome</keyword>
<sequence>MRIKMKRFLGILLSLALVLGLMPGMSLTAYAATLDNASTTWSENSVIVDNVTINNNVTVDADITLTIPAGKTLTINGQSDYDSIAVINDNSHTLTVSGGGTLIVNAPAEDEDHPRVPGIDGNLIVDGATVQVTGGTHGVYGDVTVKSGSVCVNGGNGKAGGNGYSGISGVVIVNGGSITVVGGNGGNGDTDSTGDGGSGGYGVGDVIVNGGSATITGGNGGTKSYATASNGIFGQAVNGSITGNAKESEDNINWTSVTGSASQKQYIKFVPILVTGVSLDKTTAQTIDVDGKVFFTATVTPENASDKTVKWSVGGTNATAVKLYSDENCTTEVGTDATSTLTVYAKGISAGNATVTCTSNADSEKSASCNVTVNAGNTTFNPASTYTGFGGLNTNNTELTISEVSGITWYVIANDSSTVTLLSKQSFGSQKFNSDTSKGNNYETSDIKVFVDGLKGAGQPLAGISSVISDLTLIDTTTAEALSETKRKGAGTNWWLCSQGIDDDHAAFVTGDDGYVDDDGGRVNRTLGVCPALKLDLTKVTFDSATNTFALLPTPYPLWVGGVQVTSANKNDVLGNTDEGATVSYDADTNTLTLNGVDIAEGYDVPNYNYTSGIYYSGNNSLGIVLSTDSDNKVGVTGNVQIGIESSSNTTISGAGKLTVKGSGDYSVGIEAYALTIKDAEINVEGALNGIQTTRNGYGVNIISGKVNAIGQTGTGIHSGLRDESHQTSAVTIGENATVVAIGGNKAINYLKNAIAGTGWTDPEDNTSKTPISISNEGQSIDTLKKMTFPELPASTVTTAPEANVLTFTGSAQKLVTAGVASNGEMQYAIGTNTTTAPTTGWSASIPTATNAGTYYVWYKAVGDEDHSDSKPACITVTISKPAEEPAPADEEKGVADFKPSDAAPDVKGVEQAAIKGQMEELAKADDTKLKAGQVKEVTVNMETKAVAESDVPKKEASAIKETAEGMIPAKDRESTKCDFLDIAVSKIVIVYDVKNGKKVKNESDSISAGLTNLAQVIDIPVKYDLTGKFNPLIVRYHNGKAEAFRRLYAAPAKDALKDGTYYVEGAGENAIVHIYTNRFSTYALLTSGTEEYPKLGDSVTVYRLYYGPTMEHFYTTSAYERRVLIDKYGWVDEGIAWKSPKAPTTDEEKKTIKPVYRLFNPFTTDHHYTKDPYERKTLIDKYGWKDEGIAFYSNDKGDATVYRLWHPGLITGAHHFTTGKHEYDVLITRGWIGETEAFKVNAEK</sequence>